<feature type="region of interest" description="Disordered" evidence="7">
    <location>
        <begin position="778"/>
        <end position="806"/>
    </location>
</feature>
<keyword evidence="4" id="KW-0677">Repeat</keyword>
<dbReference type="InterPro" id="IPR015915">
    <property type="entry name" value="Kelch-typ_b-propeller"/>
</dbReference>
<feature type="coiled-coil region" evidence="6">
    <location>
        <begin position="1472"/>
        <end position="1499"/>
    </location>
</feature>
<evidence type="ECO:0000256" key="4">
    <source>
        <dbReference type="ARBA" id="ARBA00022737"/>
    </source>
</evidence>
<dbReference type="EMBL" id="WTPW01001306">
    <property type="protein sequence ID" value="KAF0443890.1"/>
    <property type="molecule type" value="Genomic_DNA"/>
</dbReference>
<dbReference type="SUPFAM" id="SSF117281">
    <property type="entry name" value="Kelch motif"/>
    <property type="match status" value="1"/>
</dbReference>
<dbReference type="Proteomes" id="UP000439903">
    <property type="component" value="Unassembled WGS sequence"/>
</dbReference>
<proteinExistence type="predicted"/>
<keyword evidence="9" id="KW-1185">Reference proteome</keyword>
<dbReference type="OrthoDB" id="45365at2759"/>
<feature type="compositionally biased region" description="Basic and acidic residues" evidence="7">
    <location>
        <begin position="783"/>
        <end position="806"/>
    </location>
</feature>
<dbReference type="SMART" id="SM00612">
    <property type="entry name" value="Kelch"/>
    <property type="match status" value="3"/>
</dbReference>
<feature type="compositionally biased region" description="Low complexity" evidence="7">
    <location>
        <begin position="335"/>
        <end position="354"/>
    </location>
</feature>
<feature type="compositionally biased region" description="Pro residues" evidence="7">
    <location>
        <begin position="534"/>
        <end position="549"/>
    </location>
</feature>
<keyword evidence="5 6" id="KW-0175">Coiled coil</keyword>
<comment type="subcellular location">
    <subcellularLocation>
        <location evidence="1">Cytoplasm</location>
    </subcellularLocation>
</comment>
<evidence type="ECO:0000313" key="9">
    <source>
        <dbReference type="Proteomes" id="UP000439903"/>
    </source>
</evidence>
<dbReference type="PANTHER" id="PTHR46461:SF1">
    <property type="entry name" value="KELCH DOMAIN-CONTAINING PROTEIN 3"/>
    <property type="match status" value="1"/>
</dbReference>
<dbReference type="Gene3D" id="2.120.10.80">
    <property type="entry name" value="Kelch-type beta propeller"/>
    <property type="match status" value="2"/>
</dbReference>
<sequence>MSQGKRKKAGSSYPWSQRKLCLANPFPRYGHSSSKMASANDLLIFGGVHMGKARNDVFSVEISTLNVQSIPTMGDIPSPRSWHTHAEIGSKMFVFGGLTQDPQNSEQRIDDNLYMLDIVTKRWSRISVNGAPIGRYGHSAAVIGSKMYIFGGRFEGYYLNDLLAFDVNTFNSNGAGWEFITPTSQLPPGRMAHITCVHNDKIYVFGGNDAHRCFNDMWCFDPRTNTWSELSCIGFIPSARKFHGAAIVDDVMYIFGGMSQDGQELGDLTAFRISNQRWYMFQKMGPAPNSRFHPTMTTIQERVIVLGGESSQGMRPDEDGLIHILDTSKIKYPSVTQNTNPQQVQQGHPPQQQQQAAVQRNQQEFQQYTGFPLPPMTEHNRSTPSPTTVPGVSANSQVYSRGPNTPPNRSINSSPRIGGPNAQIDIDPMNNSRVSTPEQVTHMDRVNRSNSPQTRNMDNHRKQPPSPAGGIRQLQPKQSMERLQMNPSPTGPQQLTSQHIENINYGVQPPLDNKSNLQVYPNNGFRHGDFTNPRPAPQPGSSSPIPPNHSPNLKGSSASVSPAFSTTSTLPQGQLPHDGSTISSPTSTMSSMDMRSPTSDAVDHSLARILNTENGEFMNELQERDMSIATFKKREMWLRAELALARKAGYTPEVDVDGGVPDGIDIDNLIEISEYGSEKYKIIEAITKIKQELRKAKATIANQAQIASQKITDSERVRTAALQEAAYFKAKLSALTNSSEHDLKILEVERATDLEKRLTRALTDKEAVQNQLIQLQQSSNYDKNSREAAEERARVATSRAEEAEEAHARALADLATLHSRATAAESQHRETKSQLSELNLELTRTRGNSSSQIQSLQQSVEQHQRALEKANVAIAAANERASEAESLWRQARQDISNLEKEAAGLRSELDLKMRDLDRASARATEMERLLDKTRQERDAVRDMMKDGMTKLLSNSRPNEELSVPTRISSQVIHLEQEIETLKNINAETKDSADKASTSLANAMDKIVQLESALTKARSETAMLQRRLAESSDEVIRTKGRLREKERTLDEKTCALEDAEIKVGMMRDVMVERGILEDVTSQGTLSSQYKELLVRCEELEQRAQHEEDKKKLLEEELKRVNNTRSFNQDSSSSRNNDIELRESISETQQKLQLAQDKLAKVESDYNTAMHYVQGTEKMLRRLKDELQKSKSDSDKLQKQLKVARERNEELEEKLSEIQNQASVRKGVRESKLQEFANKQLEVQKEEFGVEMTEVQQKMKDLIVQIDHAREEKKMVDISYDALRKEFKTMQKDHIDLKQSNKLLQEQLVASTSKVEQLKKELDNSLVLNDRLNKQLSDDTNDNLSTNGKFKHHEKWDEQRGALERQIAQLHETNKRLERENLDFEHKLHESENKISLLLDQMEHAVDNYRVIEDGIKSSPRNSNIISSMTDMTDKLDEELYTLNSRWGNMNHDDVDPEDDVYINRNWSRFPDNESRASSNIDEYENMIAALEQVQKVAAANRK</sequence>
<dbReference type="PANTHER" id="PTHR46461">
    <property type="entry name" value="KELCH DOMAIN-CONTAINING PROTEIN 3"/>
    <property type="match status" value="1"/>
</dbReference>
<dbReference type="GO" id="GO:0003682">
    <property type="term" value="F:chromatin binding"/>
    <property type="evidence" value="ECO:0007669"/>
    <property type="project" value="InterPro"/>
</dbReference>
<feature type="region of interest" description="Disordered" evidence="7">
    <location>
        <begin position="505"/>
        <end position="602"/>
    </location>
</feature>
<evidence type="ECO:0000256" key="5">
    <source>
        <dbReference type="ARBA" id="ARBA00023054"/>
    </source>
</evidence>
<gene>
    <name evidence="8" type="ORF">F8M41_003519</name>
</gene>
<evidence type="ECO:0000313" key="8">
    <source>
        <dbReference type="EMBL" id="KAF0443890.1"/>
    </source>
</evidence>
<evidence type="ECO:0000256" key="6">
    <source>
        <dbReference type="SAM" id="Coils"/>
    </source>
</evidence>
<keyword evidence="3" id="KW-0963">Cytoplasm</keyword>
<dbReference type="FunFam" id="2.120.10.80:FF:000049">
    <property type="entry name" value="Cell polarity protein (Tea1)"/>
    <property type="match status" value="1"/>
</dbReference>
<feature type="region of interest" description="Disordered" evidence="7">
    <location>
        <begin position="334"/>
        <end position="354"/>
    </location>
</feature>
<dbReference type="Pfam" id="PF24681">
    <property type="entry name" value="Kelch_KLHDC2_KLHL20_DRC7"/>
    <property type="match status" value="1"/>
</dbReference>
<keyword evidence="2" id="KW-0880">Kelch repeat</keyword>
<organism evidence="8 9">
    <name type="scientific">Gigaspora margarita</name>
    <dbReference type="NCBI Taxonomy" id="4874"/>
    <lineage>
        <taxon>Eukaryota</taxon>
        <taxon>Fungi</taxon>
        <taxon>Fungi incertae sedis</taxon>
        <taxon>Mucoromycota</taxon>
        <taxon>Glomeromycotina</taxon>
        <taxon>Glomeromycetes</taxon>
        <taxon>Diversisporales</taxon>
        <taxon>Gigasporaceae</taxon>
        <taxon>Gigaspora</taxon>
    </lineage>
</organism>
<feature type="compositionally biased region" description="Polar residues" evidence="7">
    <location>
        <begin position="382"/>
        <end position="415"/>
    </location>
</feature>
<reference evidence="8 9" key="1">
    <citation type="journal article" date="2019" name="Environ. Microbiol.">
        <title>At the nexus of three kingdoms: the genome of the mycorrhizal fungus Gigaspora margarita provides insights into plant, endobacterial and fungal interactions.</title>
        <authorList>
            <person name="Venice F."/>
            <person name="Ghignone S."/>
            <person name="Salvioli di Fossalunga A."/>
            <person name="Amselem J."/>
            <person name="Novero M."/>
            <person name="Xianan X."/>
            <person name="Sedzielewska Toro K."/>
            <person name="Morin E."/>
            <person name="Lipzen A."/>
            <person name="Grigoriev I.V."/>
            <person name="Henrissat B."/>
            <person name="Martin F.M."/>
            <person name="Bonfante P."/>
        </authorList>
    </citation>
    <scope>NUCLEOTIDE SEQUENCE [LARGE SCALE GENOMIC DNA]</scope>
    <source>
        <strain evidence="8 9">BEG34</strain>
    </source>
</reference>
<evidence type="ECO:0000256" key="2">
    <source>
        <dbReference type="ARBA" id="ARBA00022441"/>
    </source>
</evidence>
<evidence type="ECO:0000256" key="3">
    <source>
        <dbReference type="ARBA" id="ARBA00022490"/>
    </source>
</evidence>
<evidence type="ECO:0000256" key="1">
    <source>
        <dbReference type="ARBA" id="ARBA00004496"/>
    </source>
</evidence>
<dbReference type="InterPro" id="IPR052637">
    <property type="entry name" value="KLHDC3-like"/>
</dbReference>
<name>A0A8H4A7F0_GIGMA</name>
<feature type="coiled-coil region" evidence="6">
    <location>
        <begin position="1088"/>
        <end position="1270"/>
    </location>
</feature>
<feature type="compositionally biased region" description="Polar residues" evidence="7">
    <location>
        <begin position="553"/>
        <end position="572"/>
    </location>
</feature>
<accession>A0A8H4A7F0</accession>
<comment type="caution">
    <text evidence="8">The sequence shown here is derived from an EMBL/GenBank/DDBJ whole genome shotgun (WGS) entry which is preliminary data.</text>
</comment>
<feature type="compositionally biased region" description="Low complexity" evidence="7">
    <location>
        <begin position="580"/>
        <end position="600"/>
    </location>
</feature>
<dbReference type="GO" id="GO:0005737">
    <property type="term" value="C:cytoplasm"/>
    <property type="evidence" value="ECO:0007669"/>
    <property type="project" value="UniProtKB-SubCell"/>
</dbReference>
<dbReference type="InterPro" id="IPR006652">
    <property type="entry name" value="Kelch_1"/>
</dbReference>
<feature type="coiled-coil region" evidence="6">
    <location>
        <begin position="971"/>
        <end position="1061"/>
    </location>
</feature>
<dbReference type="SUPFAM" id="SSF57997">
    <property type="entry name" value="Tropomyosin"/>
    <property type="match status" value="2"/>
</dbReference>
<protein>
    <submittedName>
        <fullName evidence="8">Cell end marker tea3</fullName>
    </submittedName>
</protein>
<feature type="coiled-coil region" evidence="6">
    <location>
        <begin position="1299"/>
        <end position="1406"/>
    </location>
</feature>
<evidence type="ECO:0000256" key="7">
    <source>
        <dbReference type="SAM" id="MobiDB-lite"/>
    </source>
</evidence>
<feature type="compositionally biased region" description="Polar residues" evidence="7">
    <location>
        <begin position="429"/>
        <end position="439"/>
    </location>
</feature>
<feature type="region of interest" description="Disordered" evidence="7">
    <location>
        <begin position="369"/>
        <end position="472"/>
    </location>
</feature>